<proteinExistence type="predicted"/>
<dbReference type="HOGENOM" id="CLU_2216283_0_0_1"/>
<organism>
    <name type="scientific">Serpula lacrymans var. lacrymans (strain S7.9)</name>
    <name type="common">Dry rot fungus</name>
    <dbReference type="NCBI Taxonomy" id="578457"/>
    <lineage>
        <taxon>Eukaryota</taxon>
        <taxon>Fungi</taxon>
        <taxon>Dikarya</taxon>
        <taxon>Basidiomycota</taxon>
        <taxon>Agaricomycotina</taxon>
        <taxon>Agaricomycetes</taxon>
        <taxon>Agaricomycetidae</taxon>
        <taxon>Boletales</taxon>
        <taxon>Coniophorineae</taxon>
        <taxon>Serpulaceae</taxon>
        <taxon>Serpula</taxon>
    </lineage>
</organism>
<dbReference type="KEGG" id="sla:SERLADRAFT_387863"/>
<sequence>MSHDASFRNCHFSSNQSLNTDYAVRQSTKTQQTSTRIARPFSVSHSGHCSLTAALLGPFARLSALAGPQPTITAEKRPLKILNTGSTVSRQQVNNQPRNLSLCLVGS</sequence>
<dbReference type="AlphaFoldDB" id="F8NTE6"/>
<name>F8NTE6_SERL9</name>
<reference evidence="1" key="1">
    <citation type="submission" date="2011-04" db="EMBL/GenBank/DDBJ databases">
        <title>Evolution of plant cell wall degrading machinery underlies the functional diversity of forest fungi.</title>
        <authorList>
            <consortium name="US DOE Joint Genome Institute (JGI-PGF)"/>
            <person name="Eastwood D.C."/>
            <person name="Floudas D."/>
            <person name="Binder M."/>
            <person name="Majcherczyk A."/>
            <person name="Schneider P."/>
            <person name="Aerts A."/>
            <person name="Asiegbu F.O."/>
            <person name="Baker S.E."/>
            <person name="Barry K."/>
            <person name="Bendiksby M."/>
            <person name="Blumentritt M."/>
            <person name="Coutinho P.M."/>
            <person name="Cullen D."/>
            <person name="Cullen D."/>
            <person name="Gathman A."/>
            <person name="Goodell B."/>
            <person name="Henrissat B."/>
            <person name="Ihrmark K."/>
            <person name="Kauserud H."/>
            <person name="Kohler A."/>
            <person name="LaButti K."/>
            <person name="Lapidus A."/>
            <person name="Lavin J.L."/>
            <person name="Lee Y.-H."/>
            <person name="Lindquist E."/>
            <person name="Lilly W."/>
            <person name="Lucas S."/>
            <person name="Morin E."/>
            <person name="Murat C."/>
            <person name="Oguiza J.A."/>
            <person name="Park J."/>
            <person name="Pisabarro A.G."/>
            <person name="Riley R."/>
            <person name="Rosling A."/>
            <person name="Salamov A."/>
            <person name="Schmidt O."/>
            <person name="Schmutz J."/>
            <person name="Skrede I."/>
            <person name="Stenlid J."/>
            <person name="Wiebenga A."/>
            <person name="Xie X."/>
            <person name="Kues U."/>
            <person name="Hibbett D.S."/>
            <person name="Hoffmeister D."/>
            <person name="Hogberg N."/>
            <person name="Martin F."/>
            <person name="Grigoriev I.V."/>
            <person name="Watkinson S.C."/>
        </authorList>
    </citation>
    <scope>NUCLEOTIDE SEQUENCE</scope>
    <source>
        <strain evidence="1">S7.9</strain>
    </source>
</reference>
<dbReference type="Proteomes" id="UP000008064">
    <property type="component" value="Unassembled WGS sequence"/>
</dbReference>
<accession>F8NTE6</accession>
<protein>
    <submittedName>
        <fullName evidence="1">Uncharacterized protein</fullName>
    </submittedName>
</protein>
<dbReference type="GeneID" id="18811296"/>
<dbReference type="EMBL" id="GL945433">
    <property type="protein sequence ID" value="EGO25618.1"/>
    <property type="molecule type" value="Genomic_DNA"/>
</dbReference>
<dbReference type="RefSeq" id="XP_007317740.1">
    <property type="nucleotide sequence ID" value="XM_007317678.1"/>
</dbReference>
<evidence type="ECO:0000313" key="1">
    <source>
        <dbReference type="EMBL" id="EGO25618.1"/>
    </source>
</evidence>
<gene>
    <name evidence="1" type="ORF">SERLADRAFT_387863</name>
</gene>
<feature type="non-terminal residue" evidence="1">
    <location>
        <position position="107"/>
    </location>
</feature>